<dbReference type="EMBL" id="LGRN01000189">
    <property type="protein sequence ID" value="OJD14907.1"/>
    <property type="molecule type" value="Genomic_DNA"/>
</dbReference>
<organism evidence="1 2">
    <name type="scientific">Emergomyces pasteurianus Ep9510</name>
    <dbReference type="NCBI Taxonomy" id="1447872"/>
    <lineage>
        <taxon>Eukaryota</taxon>
        <taxon>Fungi</taxon>
        <taxon>Dikarya</taxon>
        <taxon>Ascomycota</taxon>
        <taxon>Pezizomycotina</taxon>
        <taxon>Eurotiomycetes</taxon>
        <taxon>Eurotiomycetidae</taxon>
        <taxon>Onygenales</taxon>
        <taxon>Ajellomycetaceae</taxon>
        <taxon>Emergomyces</taxon>
    </lineage>
</organism>
<name>A0A1J9Q3Z0_9EURO</name>
<gene>
    <name evidence="1" type="ORF">AJ78_04792</name>
</gene>
<dbReference type="Proteomes" id="UP000182235">
    <property type="component" value="Unassembled WGS sequence"/>
</dbReference>
<evidence type="ECO:0000313" key="1">
    <source>
        <dbReference type="EMBL" id="OJD14907.1"/>
    </source>
</evidence>
<evidence type="ECO:0000313" key="2">
    <source>
        <dbReference type="Proteomes" id="UP000182235"/>
    </source>
</evidence>
<comment type="caution">
    <text evidence="1">The sequence shown here is derived from an EMBL/GenBank/DDBJ whole genome shotgun (WGS) entry which is preliminary data.</text>
</comment>
<proteinExistence type="predicted"/>
<protein>
    <submittedName>
        <fullName evidence="1">Uncharacterized protein</fullName>
    </submittedName>
</protein>
<keyword evidence="2" id="KW-1185">Reference proteome</keyword>
<dbReference type="AlphaFoldDB" id="A0A1J9Q3Z0"/>
<sequence>MAAIASATAIAFDNDDHDHDHDETIAVEGSLFRNSEFLLFKRLFGTLRLEGRFENDLCGFLFV</sequence>
<dbReference type="VEuPathDB" id="FungiDB:AJ78_04792"/>
<reference evidence="1 2" key="1">
    <citation type="submission" date="2015-07" db="EMBL/GenBank/DDBJ databases">
        <title>Emmonsia species relationships and genome sequence.</title>
        <authorList>
            <consortium name="The Broad Institute Genomics Platform"/>
            <person name="Cuomo C.A."/>
            <person name="Munoz J.F."/>
            <person name="Imamovic A."/>
            <person name="Priest M.E."/>
            <person name="Young S."/>
            <person name="Clay O.K."/>
            <person name="McEwen J.G."/>
        </authorList>
    </citation>
    <scope>NUCLEOTIDE SEQUENCE [LARGE SCALE GENOMIC DNA]</scope>
    <source>
        <strain evidence="1 2">UAMH 9510</strain>
    </source>
</reference>
<accession>A0A1J9Q3Z0</accession>